<dbReference type="InterPro" id="IPR011009">
    <property type="entry name" value="Kinase-like_dom_sf"/>
</dbReference>
<feature type="region of interest" description="Disordered" evidence="6">
    <location>
        <begin position="1101"/>
        <end position="1128"/>
    </location>
</feature>
<keyword evidence="5" id="KW-0067">ATP-binding</keyword>
<dbReference type="GO" id="GO:0033316">
    <property type="term" value="P:meiotic spindle assembly checkpoint signaling"/>
    <property type="evidence" value="ECO:0007669"/>
    <property type="project" value="TreeGrafter"/>
</dbReference>
<dbReference type="GeneID" id="19319476"/>
<dbReference type="GO" id="GO:0004712">
    <property type="term" value="F:protein serine/threonine/tyrosine kinase activity"/>
    <property type="evidence" value="ECO:0007669"/>
    <property type="project" value="TreeGrafter"/>
</dbReference>
<accession>A0A061H406</accession>
<feature type="compositionally biased region" description="Acidic residues" evidence="6">
    <location>
        <begin position="519"/>
        <end position="530"/>
    </location>
</feature>
<feature type="region of interest" description="Disordered" evidence="6">
    <location>
        <begin position="79"/>
        <end position="144"/>
    </location>
</feature>
<evidence type="ECO:0000256" key="5">
    <source>
        <dbReference type="ARBA" id="ARBA00022840"/>
    </source>
</evidence>
<dbReference type="GO" id="GO:0007094">
    <property type="term" value="P:mitotic spindle assembly checkpoint signaling"/>
    <property type="evidence" value="ECO:0007669"/>
    <property type="project" value="TreeGrafter"/>
</dbReference>
<dbReference type="GO" id="GO:0005524">
    <property type="term" value="F:ATP binding"/>
    <property type="evidence" value="ECO:0007669"/>
    <property type="project" value="UniProtKB-KW"/>
</dbReference>
<feature type="compositionally biased region" description="Low complexity" evidence="6">
    <location>
        <begin position="328"/>
        <end position="343"/>
    </location>
</feature>
<proteinExistence type="predicted"/>
<dbReference type="PANTHER" id="PTHR22974">
    <property type="entry name" value="MIXED LINEAGE PROTEIN KINASE"/>
    <property type="match status" value="1"/>
</dbReference>
<dbReference type="InterPro" id="IPR008271">
    <property type="entry name" value="Ser/Thr_kinase_AS"/>
</dbReference>
<feature type="compositionally biased region" description="Pro residues" evidence="6">
    <location>
        <begin position="636"/>
        <end position="646"/>
    </location>
</feature>
<reference evidence="8 9" key="1">
    <citation type="journal article" date="2013" name="Plant Cell">
        <title>The transition from a phytopathogenic smut ancestor to an anamorphic biocontrol agent deciphered by comparative whole-genome analysis.</title>
        <authorList>
            <person name="Lefebvre F."/>
            <person name="Joly D.L."/>
            <person name="Labbe C."/>
            <person name="Teichmann B."/>
            <person name="Linning R."/>
            <person name="Belzile F."/>
            <person name="Bakkeren G."/>
            <person name="Belanger R.R."/>
        </authorList>
    </citation>
    <scope>NUCLEOTIDE SEQUENCE [LARGE SCALE GENOMIC DNA]</scope>
    <source>
        <strain evidence="8 9">PF-1</strain>
    </source>
</reference>
<evidence type="ECO:0000259" key="7">
    <source>
        <dbReference type="PROSITE" id="PS50011"/>
    </source>
</evidence>
<keyword evidence="3" id="KW-0547">Nucleotide-binding</keyword>
<dbReference type="GO" id="GO:0034501">
    <property type="term" value="P:protein localization to kinetochore"/>
    <property type="evidence" value="ECO:0007669"/>
    <property type="project" value="TreeGrafter"/>
</dbReference>
<feature type="compositionally biased region" description="Low complexity" evidence="6">
    <location>
        <begin position="721"/>
        <end position="742"/>
    </location>
</feature>
<dbReference type="eggNOG" id="KOG0596">
    <property type="taxonomic scope" value="Eukaryota"/>
</dbReference>
<dbReference type="GO" id="GO:0007059">
    <property type="term" value="P:chromosome segregation"/>
    <property type="evidence" value="ECO:0007669"/>
    <property type="project" value="TreeGrafter"/>
</dbReference>
<dbReference type="Pfam" id="PF00069">
    <property type="entry name" value="Pkinase"/>
    <property type="match status" value="1"/>
</dbReference>
<feature type="compositionally biased region" description="Low complexity" evidence="6">
    <location>
        <begin position="236"/>
        <end position="246"/>
    </location>
</feature>
<feature type="compositionally biased region" description="Polar residues" evidence="6">
    <location>
        <begin position="95"/>
        <end position="110"/>
    </location>
</feature>
<feature type="compositionally biased region" description="Basic and acidic residues" evidence="6">
    <location>
        <begin position="380"/>
        <end position="398"/>
    </location>
</feature>
<dbReference type="KEGG" id="pfp:PFL1_05383"/>
<dbReference type="Gene3D" id="3.30.200.20">
    <property type="entry name" value="Phosphorylase Kinase, domain 1"/>
    <property type="match status" value="1"/>
</dbReference>
<feature type="compositionally biased region" description="Basic residues" evidence="6">
    <location>
        <begin position="497"/>
        <end position="515"/>
    </location>
</feature>
<dbReference type="PROSITE" id="PS50011">
    <property type="entry name" value="PROTEIN_KINASE_DOM"/>
    <property type="match status" value="1"/>
</dbReference>
<dbReference type="PROSITE" id="PS00108">
    <property type="entry name" value="PROTEIN_KINASE_ST"/>
    <property type="match status" value="1"/>
</dbReference>
<dbReference type="HOGENOM" id="CLU_008204_0_0_1"/>
<feature type="region of interest" description="Disordered" evidence="6">
    <location>
        <begin position="184"/>
        <end position="246"/>
    </location>
</feature>
<dbReference type="PANTHER" id="PTHR22974:SF21">
    <property type="entry name" value="DUAL SPECIFICITY PROTEIN KINASE TTK"/>
    <property type="match status" value="1"/>
</dbReference>
<dbReference type="Gene3D" id="1.10.510.10">
    <property type="entry name" value="Transferase(Phosphotransferase) domain 1"/>
    <property type="match status" value="1"/>
</dbReference>
<evidence type="ECO:0000256" key="2">
    <source>
        <dbReference type="ARBA" id="ARBA00022679"/>
    </source>
</evidence>
<feature type="compositionally biased region" description="Basic and acidic residues" evidence="6">
    <location>
        <begin position="664"/>
        <end position="674"/>
    </location>
</feature>
<feature type="compositionally biased region" description="Acidic residues" evidence="6">
    <location>
        <begin position="1111"/>
        <end position="1127"/>
    </location>
</feature>
<evidence type="ECO:0000256" key="1">
    <source>
        <dbReference type="ARBA" id="ARBA00022527"/>
    </source>
</evidence>
<feature type="compositionally biased region" description="Low complexity" evidence="6">
    <location>
        <begin position="475"/>
        <end position="496"/>
    </location>
</feature>
<keyword evidence="4" id="KW-0418">Kinase</keyword>
<evidence type="ECO:0000313" key="9">
    <source>
        <dbReference type="Proteomes" id="UP000053664"/>
    </source>
</evidence>
<evidence type="ECO:0000256" key="4">
    <source>
        <dbReference type="ARBA" id="ARBA00022777"/>
    </source>
</evidence>
<keyword evidence="2" id="KW-0808">Transferase</keyword>
<feature type="region of interest" description="Disordered" evidence="6">
    <location>
        <begin position="697"/>
        <end position="755"/>
    </location>
</feature>
<feature type="domain" description="Protein kinase" evidence="7">
    <location>
        <begin position="811"/>
        <end position="1105"/>
    </location>
</feature>
<feature type="compositionally biased region" description="Low complexity" evidence="6">
    <location>
        <begin position="79"/>
        <end position="94"/>
    </location>
</feature>
<dbReference type="AlphaFoldDB" id="A0A061H406"/>
<feature type="compositionally biased region" description="Polar residues" evidence="6">
    <location>
        <begin position="187"/>
        <end position="208"/>
    </location>
</feature>
<organism evidence="8 9">
    <name type="scientific">Pseudozyma flocculosa PF-1</name>
    <dbReference type="NCBI Taxonomy" id="1277687"/>
    <lineage>
        <taxon>Eukaryota</taxon>
        <taxon>Fungi</taxon>
        <taxon>Dikarya</taxon>
        <taxon>Basidiomycota</taxon>
        <taxon>Ustilaginomycotina</taxon>
        <taxon>Ustilaginomycetes</taxon>
        <taxon>Ustilaginales</taxon>
        <taxon>Ustilaginaceae</taxon>
        <taxon>Pseudozyma</taxon>
    </lineage>
</organism>
<evidence type="ECO:0000313" key="8">
    <source>
        <dbReference type="EMBL" id="EPQ27099.1"/>
    </source>
</evidence>
<dbReference type="GO" id="GO:0000776">
    <property type="term" value="C:kinetochore"/>
    <property type="evidence" value="ECO:0007669"/>
    <property type="project" value="TreeGrafter"/>
</dbReference>
<evidence type="ECO:0000256" key="6">
    <source>
        <dbReference type="SAM" id="MobiDB-lite"/>
    </source>
</evidence>
<dbReference type="GO" id="GO:0004674">
    <property type="term" value="F:protein serine/threonine kinase activity"/>
    <property type="evidence" value="ECO:0007669"/>
    <property type="project" value="UniProtKB-KW"/>
</dbReference>
<dbReference type="GO" id="GO:0005634">
    <property type="term" value="C:nucleus"/>
    <property type="evidence" value="ECO:0007669"/>
    <property type="project" value="TreeGrafter"/>
</dbReference>
<dbReference type="SMART" id="SM00220">
    <property type="entry name" value="S_TKc"/>
    <property type="match status" value="1"/>
</dbReference>
<protein>
    <recommendedName>
        <fullName evidence="7">Protein kinase domain-containing protein</fullName>
    </recommendedName>
</protein>
<feature type="region of interest" description="Disordered" evidence="6">
    <location>
        <begin position="26"/>
        <end position="63"/>
    </location>
</feature>
<feature type="compositionally biased region" description="Basic and acidic residues" evidence="6">
    <location>
        <begin position="531"/>
        <end position="540"/>
    </location>
</feature>
<feature type="region of interest" description="Disordered" evidence="6">
    <location>
        <begin position="261"/>
        <end position="678"/>
    </location>
</feature>
<evidence type="ECO:0000256" key="3">
    <source>
        <dbReference type="ARBA" id="ARBA00022741"/>
    </source>
</evidence>
<name>A0A061H406_9BASI</name>
<dbReference type="EMBL" id="KE361641">
    <property type="protein sequence ID" value="EPQ27099.1"/>
    <property type="molecule type" value="Genomic_DNA"/>
</dbReference>
<dbReference type="SUPFAM" id="SSF56112">
    <property type="entry name" value="Protein kinase-like (PK-like)"/>
    <property type="match status" value="1"/>
</dbReference>
<dbReference type="Proteomes" id="UP000053664">
    <property type="component" value="Unassembled WGS sequence"/>
</dbReference>
<sequence>MTAISRTNMPPATPVHLGAASLANTLKRDHATSIATPNQRSHHHLTDLSPTQDSPLPPAPVSAFIIDDEPHADANLRRTAAAATAAATNPTAAPSSSRQAIGSRTRTAVSRITRERPPISDEDSPGVGRRAAAGPSSTSPLLDDLGVPRASYLLQSERARISVSRSSPVFKGEDHLDHAAYLDRKSSPASNQPILPSGRTAQATGSRYRSSHAPISSAAFGKAGESSRPTYGGLGRSSSYGNGNNSVEAVRDDARIASRSSMNSIAGDSGIEARASRPEPFNRRMSRTPPSELRGQAAAPKRRSFEAVGDDLDLGARPLPSSHDLDFAPSGSASGPGSRTSSRNSYARPDEAHDMGSLDMAPHRVARRTSDESETATELARPRLSAERFDHEHIDVETARASSFHRSQSPPPAPSSPDARHVRTGSAADAELHGALPDRSPPGMAARFRASTEARGDGVIEGPGAAAGSGYRTPALGNRALRSSLAASNGARSAGRSLRKLARSSNHHVPARRVQRYQDEEEDEDLDDDAKDGNKGEHENGGSGNNSSGEGPDAGQEGVHASGGSSGSGSREERGNVSPRLRAYGYDPVEAKSRAELLERASLVRSPSPKPSLADPRAVDRDDDGEANHNMASATPSPPPLQPPPPSKKEQHPNARRAATGDNAGRKENIEPAGRKRGAGANAIHDILAAKIPAPNAQAAAGGVRRHLPPSSADSAVPVRSAFAPSAAQNQAKAGAAPLVPSTVPPPPPEGMAEGDDEIDEEVYRQYSDCRPDLIWGEADRQHEQPLASHANLLELVKGPPKATAMQGLKYRKVKKAGRGGFSVVWVVRGPLYEPSAASPQDFEEVPEDRQAFFALKQVSLKEVESEQNRQELISEANTLRTLANLEGSEKYLLRYFGHRVSNDKLKILLELGDGDFNGILATQAPLSRDLIAHYWREMLEAVQFIHDVNLVHTDLKPANFLIVKNRIKLIDFGIAQNIPKGTVHISRDAIIGTPNYMAPEAIKIAKAKGRRVYKAGKPSDVWSLGCILYQMIWGRPPFDKLPSDRKLEGIMDPNHKIAYTPYRDPRYPDVEDVDADLLDCVRSALQYRVEDRATIPQLLQHPFLRRPDDGGDAEAHDDDDDEDLDETVSISRGKLRDLVGRLRTLALRDELTEDNVIERADMLFNNLKQAQAQS</sequence>
<gene>
    <name evidence="8" type="ORF">PFL1_05383</name>
</gene>
<keyword evidence="1" id="KW-0723">Serine/threonine-protein kinase</keyword>
<dbReference type="OrthoDB" id="20524at2759"/>
<feature type="compositionally biased region" description="Basic and acidic residues" evidence="6">
    <location>
        <begin position="589"/>
        <end position="599"/>
    </location>
</feature>
<dbReference type="RefSeq" id="XP_007881106.1">
    <property type="nucleotide sequence ID" value="XM_007882915.1"/>
</dbReference>
<dbReference type="InterPro" id="IPR000719">
    <property type="entry name" value="Prot_kinase_dom"/>
</dbReference>